<organism evidence="1">
    <name type="scientific">marine sediment metagenome</name>
    <dbReference type="NCBI Taxonomy" id="412755"/>
    <lineage>
        <taxon>unclassified sequences</taxon>
        <taxon>metagenomes</taxon>
        <taxon>ecological metagenomes</taxon>
    </lineage>
</organism>
<proteinExistence type="predicted"/>
<feature type="non-terminal residue" evidence="1">
    <location>
        <position position="1"/>
    </location>
</feature>
<dbReference type="EMBL" id="BARW01005939">
    <property type="protein sequence ID" value="GAI84623.1"/>
    <property type="molecule type" value="Genomic_DNA"/>
</dbReference>
<gene>
    <name evidence="1" type="ORF">S12H4_12455</name>
</gene>
<accession>X1RVD1</accession>
<name>X1RVD1_9ZZZZ</name>
<reference evidence="1" key="1">
    <citation type="journal article" date="2014" name="Front. Microbiol.">
        <title>High frequency of phylogenetically diverse reductive dehalogenase-homologous genes in deep subseafloor sedimentary metagenomes.</title>
        <authorList>
            <person name="Kawai M."/>
            <person name="Futagami T."/>
            <person name="Toyoda A."/>
            <person name="Takaki Y."/>
            <person name="Nishi S."/>
            <person name="Hori S."/>
            <person name="Arai W."/>
            <person name="Tsubouchi T."/>
            <person name="Morono Y."/>
            <person name="Uchiyama I."/>
            <person name="Ito T."/>
            <person name="Fujiyama A."/>
            <person name="Inagaki F."/>
            <person name="Takami H."/>
        </authorList>
    </citation>
    <scope>NUCLEOTIDE SEQUENCE</scope>
    <source>
        <strain evidence="1">Expedition CK06-06</strain>
    </source>
</reference>
<sequence>GAQGAVLPITAPWAVGDNRIGNESKGGGKGAWMMGPVGVGSGLGVSEAKSEVCFIAERLSGWKLFGGGGCGRV</sequence>
<evidence type="ECO:0000313" key="1">
    <source>
        <dbReference type="EMBL" id="GAI84623.1"/>
    </source>
</evidence>
<protein>
    <submittedName>
        <fullName evidence="1">Uncharacterized protein</fullName>
    </submittedName>
</protein>
<dbReference type="AlphaFoldDB" id="X1RVD1"/>
<comment type="caution">
    <text evidence="1">The sequence shown here is derived from an EMBL/GenBank/DDBJ whole genome shotgun (WGS) entry which is preliminary data.</text>
</comment>